<protein>
    <submittedName>
        <fullName evidence="2">Uncharacterized protein</fullName>
    </submittedName>
</protein>
<dbReference type="Proteomes" id="UP000314294">
    <property type="component" value="Unassembled WGS sequence"/>
</dbReference>
<dbReference type="AlphaFoldDB" id="A0A4Z2ENH9"/>
<comment type="caution">
    <text evidence="2">The sequence shown here is derived from an EMBL/GenBank/DDBJ whole genome shotgun (WGS) entry which is preliminary data.</text>
</comment>
<feature type="compositionally biased region" description="Basic and acidic residues" evidence="1">
    <location>
        <begin position="72"/>
        <end position="91"/>
    </location>
</feature>
<evidence type="ECO:0000313" key="2">
    <source>
        <dbReference type="EMBL" id="TNN29942.1"/>
    </source>
</evidence>
<name>A0A4Z2ENH9_9TELE</name>
<feature type="compositionally biased region" description="Polar residues" evidence="1">
    <location>
        <begin position="30"/>
        <end position="46"/>
    </location>
</feature>
<organism evidence="2 3">
    <name type="scientific">Liparis tanakae</name>
    <name type="common">Tanaka's snailfish</name>
    <dbReference type="NCBI Taxonomy" id="230148"/>
    <lineage>
        <taxon>Eukaryota</taxon>
        <taxon>Metazoa</taxon>
        <taxon>Chordata</taxon>
        <taxon>Craniata</taxon>
        <taxon>Vertebrata</taxon>
        <taxon>Euteleostomi</taxon>
        <taxon>Actinopterygii</taxon>
        <taxon>Neopterygii</taxon>
        <taxon>Teleostei</taxon>
        <taxon>Neoteleostei</taxon>
        <taxon>Acanthomorphata</taxon>
        <taxon>Eupercaria</taxon>
        <taxon>Perciformes</taxon>
        <taxon>Cottioidei</taxon>
        <taxon>Cottales</taxon>
        <taxon>Liparidae</taxon>
        <taxon>Liparis</taxon>
    </lineage>
</organism>
<reference evidence="2 3" key="1">
    <citation type="submission" date="2019-03" db="EMBL/GenBank/DDBJ databases">
        <title>First draft genome of Liparis tanakae, snailfish: a comprehensive survey of snailfish specific genes.</title>
        <authorList>
            <person name="Kim W."/>
            <person name="Song I."/>
            <person name="Jeong J.-H."/>
            <person name="Kim D."/>
            <person name="Kim S."/>
            <person name="Ryu S."/>
            <person name="Song J.Y."/>
            <person name="Lee S.K."/>
        </authorList>
    </citation>
    <scope>NUCLEOTIDE SEQUENCE [LARGE SCALE GENOMIC DNA]</scope>
    <source>
        <tissue evidence="2">Muscle</tissue>
    </source>
</reference>
<evidence type="ECO:0000313" key="3">
    <source>
        <dbReference type="Proteomes" id="UP000314294"/>
    </source>
</evidence>
<sequence>MNGSTNDINVITDGKRPEGTAAALAYGNVSASAHPQQTHKVEQTTGLLRRKPEEAARQRAKHVTLPPPVSQRQKDGTREIDRKKESCNLAG</sequence>
<dbReference type="EMBL" id="SRLO01005011">
    <property type="protein sequence ID" value="TNN29942.1"/>
    <property type="molecule type" value="Genomic_DNA"/>
</dbReference>
<evidence type="ECO:0000256" key="1">
    <source>
        <dbReference type="SAM" id="MobiDB-lite"/>
    </source>
</evidence>
<accession>A0A4Z2ENH9</accession>
<proteinExistence type="predicted"/>
<gene>
    <name evidence="2" type="ORF">EYF80_059909</name>
</gene>
<keyword evidence="3" id="KW-1185">Reference proteome</keyword>
<feature type="region of interest" description="Disordered" evidence="1">
    <location>
        <begin position="30"/>
        <end position="91"/>
    </location>
</feature>